<dbReference type="EMBL" id="JBBWUH010000008">
    <property type="protein sequence ID" value="KAK8159618.1"/>
    <property type="molecule type" value="Genomic_DNA"/>
</dbReference>
<comment type="caution">
    <text evidence="1">The sequence shown here is derived from an EMBL/GenBank/DDBJ whole genome shotgun (WGS) entry which is preliminary data.</text>
</comment>
<sequence>MTNSLFSPALLTSSVSGMHAVRNFRALHGMNRRRSTRIGQRVNQGIWYKRKVIKSCLLKSFSFPPSTAMEGTKDLAFLEGSFSSARVVPCPRQLARHEDAASPKQVAQGHGGGCTAGGTRLMPCAASSIQQAVGISRTRSADDDTARVHARLPGRRIWENFAPSICNVRRPC</sequence>
<evidence type="ECO:0000313" key="1">
    <source>
        <dbReference type="EMBL" id="KAK8159618.1"/>
    </source>
</evidence>
<evidence type="ECO:0000313" key="2">
    <source>
        <dbReference type="Proteomes" id="UP001456524"/>
    </source>
</evidence>
<organism evidence="1 2">
    <name type="scientific">Phyllosticta citrichinensis</name>
    <dbReference type="NCBI Taxonomy" id="1130410"/>
    <lineage>
        <taxon>Eukaryota</taxon>
        <taxon>Fungi</taxon>
        <taxon>Dikarya</taxon>
        <taxon>Ascomycota</taxon>
        <taxon>Pezizomycotina</taxon>
        <taxon>Dothideomycetes</taxon>
        <taxon>Dothideomycetes incertae sedis</taxon>
        <taxon>Botryosphaeriales</taxon>
        <taxon>Phyllostictaceae</taxon>
        <taxon>Phyllosticta</taxon>
    </lineage>
</organism>
<keyword evidence="2" id="KW-1185">Reference proteome</keyword>
<dbReference type="Proteomes" id="UP001456524">
    <property type="component" value="Unassembled WGS sequence"/>
</dbReference>
<protein>
    <submittedName>
        <fullName evidence="1">Uncharacterized protein</fullName>
    </submittedName>
</protein>
<reference evidence="1 2" key="1">
    <citation type="journal article" date="2022" name="G3 (Bethesda)">
        <title>Enemy or ally: a genomic approach to elucidate the lifestyle of Phyllosticta citrichinaensis.</title>
        <authorList>
            <person name="Buijs V.A."/>
            <person name="Groenewald J.Z."/>
            <person name="Haridas S."/>
            <person name="LaButti K.M."/>
            <person name="Lipzen A."/>
            <person name="Martin F.M."/>
            <person name="Barry K."/>
            <person name="Grigoriev I.V."/>
            <person name="Crous P.W."/>
            <person name="Seidl M.F."/>
        </authorList>
    </citation>
    <scope>NUCLEOTIDE SEQUENCE [LARGE SCALE GENOMIC DNA]</scope>
    <source>
        <strain evidence="1 2">CBS 129764</strain>
    </source>
</reference>
<name>A0ABR1XLE6_9PEZI</name>
<proteinExistence type="predicted"/>
<gene>
    <name evidence="1" type="ORF">IWX90DRAFT_305467</name>
</gene>
<accession>A0ABR1XLE6</accession>